<proteinExistence type="predicted"/>
<organism evidence="2 3">
    <name type="scientific">Fraxinus pennsylvanica</name>
    <dbReference type="NCBI Taxonomy" id="56036"/>
    <lineage>
        <taxon>Eukaryota</taxon>
        <taxon>Viridiplantae</taxon>
        <taxon>Streptophyta</taxon>
        <taxon>Embryophyta</taxon>
        <taxon>Tracheophyta</taxon>
        <taxon>Spermatophyta</taxon>
        <taxon>Magnoliopsida</taxon>
        <taxon>eudicotyledons</taxon>
        <taxon>Gunneridae</taxon>
        <taxon>Pentapetalae</taxon>
        <taxon>asterids</taxon>
        <taxon>lamiids</taxon>
        <taxon>Lamiales</taxon>
        <taxon>Oleaceae</taxon>
        <taxon>Oleeae</taxon>
        <taxon>Fraxinus</taxon>
    </lineage>
</organism>
<dbReference type="CDD" id="cd06222">
    <property type="entry name" value="RNase_H_like"/>
    <property type="match status" value="1"/>
</dbReference>
<sequence length="130" mass="14900">MNSIASGGECSILEAELRAIETGLQLCTTRGIRKVWIETDSKAALTLIKQNNGPWGVQYILQSIRWHLEKMKNKITHTWRKGNQAADWFASKGHRERKYKWLEASEFKGRIKGIVILDKIGLEIIRLVPN</sequence>
<accession>A0AAD2DZC2</accession>
<name>A0AAD2DZC2_9LAMI</name>
<dbReference type="GO" id="GO:0004523">
    <property type="term" value="F:RNA-DNA hybrid ribonuclease activity"/>
    <property type="evidence" value="ECO:0007669"/>
    <property type="project" value="InterPro"/>
</dbReference>
<dbReference type="InterPro" id="IPR036397">
    <property type="entry name" value="RNaseH_sf"/>
</dbReference>
<protein>
    <recommendedName>
        <fullName evidence="1">RNase H type-1 domain-containing protein</fullName>
    </recommendedName>
</protein>
<dbReference type="InterPro" id="IPR053151">
    <property type="entry name" value="RNase_H-like"/>
</dbReference>
<dbReference type="AlphaFoldDB" id="A0AAD2DZC2"/>
<dbReference type="PANTHER" id="PTHR47723">
    <property type="entry name" value="OS05G0353850 PROTEIN"/>
    <property type="match status" value="1"/>
</dbReference>
<dbReference type="SUPFAM" id="SSF53098">
    <property type="entry name" value="Ribonuclease H-like"/>
    <property type="match status" value="1"/>
</dbReference>
<evidence type="ECO:0000259" key="1">
    <source>
        <dbReference type="Pfam" id="PF13456"/>
    </source>
</evidence>
<feature type="domain" description="RNase H type-1" evidence="1">
    <location>
        <begin position="9"/>
        <end position="92"/>
    </location>
</feature>
<gene>
    <name evidence="2" type="ORF">FPE_LOCUS16929</name>
</gene>
<dbReference type="Proteomes" id="UP000834106">
    <property type="component" value="Chromosome 10"/>
</dbReference>
<dbReference type="GO" id="GO:0003676">
    <property type="term" value="F:nucleic acid binding"/>
    <property type="evidence" value="ECO:0007669"/>
    <property type="project" value="InterPro"/>
</dbReference>
<dbReference type="InterPro" id="IPR044730">
    <property type="entry name" value="RNase_H-like_dom_plant"/>
</dbReference>
<evidence type="ECO:0000313" key="3">
    <source>
        <dbReference type="Proteomes" id="UP000834106"/>
    </source>
</evidence>
<dbReference type="Pfam" id="PF13456">
    <property type="entry name" value="RVT_3"/>
    <property type="match status" value="1"/>
</dbReference>
<evidence type="ECO:0000313" key="2">
    <source>
        <dbReference type="EMBL" id="CAI9769361.1"/>
    </source>
</evidence>
<keyword evidence="3" id="KW-1185">Reference proteome</keyword>
<dbReference type="Gene3D" id="3.30.420.10">
    <property type="entry name" value="Ribonuclease H-like superfamily/Ribonuclease H"/>
    <property type="match status" value="1"/>
</dbReference>
<dbReference type="PANTHER" id="PTHR47723:SF19">
    <property type="entry name" value="POLYNUCLEOTIDYL TRANSFERASE, RIBONUCLEASE H-LIKE SUPERFAMILY PROTEIN"/>
    <property type="match status" value="1"/>
</dbReference>
<dbReference type="EMBL" id="OU503045">
    <property type="protein sequence ID" value="CAI9769361.1"/>
    <property type="molecule type" value="Genomic_DNA"/>
</dbReference>
<dbReference type="InterPro" id="IPR002156">
    <property type="entry name" value="RNaseH_domain"/>
</dbReference>
<dbReference type="InterPro" id="IPR012337">
    <property type="entry name" value="RNaseH-like_sf"/>
</dbReference>
<reference evidence="2" key="1">
    <citation type="submission" date="2023-05" db="EMBL/GenBank/DDBJ databases">
        <authorList>
            <person name="Huff M."/>
        </authorList>
    </citation>
    <scope>NUCLEOTIDE SEQUENCE</scope>
</reference>